<feature type="compositionally biased region" description="Basic and acidic residues" evidence="1">
    <location>
        <begin position="259"/>
        <end position="274"/>
    </location>
</feature>
<feature type="compositionally biased region" description="Basic and acidic residues" evidence="1">
    <location>
        <begin position="563"/>
        <end position="585"/>
    </location>
</feature>
<evidence type="ECO:0000313" key="3">
    <source>
        <dbReference type="EMBL" id="PHJ18129.1"/>
    </source>
</evidence>
<dbReference type="GO" id="GO:0044389">
    <property type="term" value="F:ubiquitin-like protein ligase binding"/>
    <property type="evidence" value="ECO:0007669"/>
    <property type="project" value="TreeGrafter"/>
</dbReference>
<name>A0A2C6KLX3_9APIC</name>
<dbReference type="EMBL" id="MIGC01004388">
    <property type="protein sequence ID" value="PHJ18129.1"/>
    <property type="molecule type" value="Genomic_DNA"/>
</dbReference>
<dbReference type="RefSeq" id="XP_067919839.1">
    <property type="nucleotide sequence ID" value="XM_068068187.1"/>
</dbReference>
<feature type="region of interest" description="Disordered" evidence="1">
    <location>
        <begin position="259"/>
        <end position="330"/>
    </location>
</feature>
<protein>
    <submittedName>
        <fullName evidence="3">Sec34-like family protein</fullName>
    </submittedName>
</protein>
<proteinExistence type="predicted"/>
<dbReference type="OrthoDB" id="296793at2759"/>
<dbReference type="Pfam" id="PF20671">
    <property type="entry name" value="COG3_C"/>
    <property type="match status" value="1"/>
</dbReference>
<dbReference type="GeneID" id="94431398"/>
<dbReference type="Proteomes" id="UP000221165">
    <property type="component" value="Unassembled WGS sequence"/>
</dbReference>
<feature type="region of interest" description="Disordered" evidence="1">
    <location>
        <begin position="65"/>
        <end position="88"/>
    </location>
</feature>
<reference evidence="3 4" key="1">
    <citation type="journal article" date="2017" name="Int. J. Parasitol.">
        <title>The genome of the protozoan parasite Cystoisospora suis and a reverse vaccinology approach to identify vaccine candidates.</title>
        <authorList>
            <person name="Palmieri N."/>
            <person name="Shrestha A."/>
            <person name="Ruttkowski B."/>
            <person name="Beck T."/>
            <person name="Vogl C."/>
            <person name="Tomley F."/>
            <person name="Blake D.P."/>
            <person name="Joachim A."/>
        </authorList>
    </citation>
    <scope>NUCLEOTIDE SEQUENCE [LARGE SCALE GENOMIC DNA]</scope>
    <source>
        <strain evidence="3 4">Wien I</strain>
    </source>
</reference>
<feature type="region of interest" description="Disordered" evidence="1">
    <location>
        <begin position="173"/>
        <end position="225"/>
    </location>
</feature>
<keyword evidence="4" id="KW-1185">Reference proteome</keyword>
<feature type="region of interest" description="Disordered" evidence="1">
    <location>
        <begin position="666"/>
        <end position="697"/>
    </location>
</feature>
<dbReference type="PANTHER" id="PTHR48176:SF1">
    <property type="entry name" value="DDRGK DOMAIN-CONTAINING PROTEIN 1"/>
    <property type="match status" value="1"/>
</dbReference>
<feature type="region of interest" description="Disordered" evidence="1">
    <location>
        <begin position="399"/>
        <end position="478"/>
    </location>
</feature>
<feature type="compositionally biased region" description="Basic and acidic residues" evidence="1">
    <location>
        <begin position="296"/>
        <end position="308"/>
    </location>
</feature>
<sequence length="788" mass="89733">MDKAKASQLAPFLSIVVQLVHDVQERLVFRADAEVEEKVRLQDISEENLILFFLSSLVGSASSSSSSVEEQQHQEQQKREEGIDRERTACPTTPTTIQFISPVENALRIISLLHRAMSSDYAFSSLCGSTIEACLDTMKRVYTTVSKCLGMTIATSKKYPKLHSFFVANQRKTSASSSRSTRDSSSFTPIPTSSSESSGSSSSSSSSSSSISLPSRDSSSISSTGDLDDNTPLDVWLWMHVSFELSVYRTREVILKHDKPTQSPKELSDRKKDEEEPEDNYLLMLMDNEEEEKEEEDKRLNKSKDNERWLSLQNSSNSSSSSPFLDSKKTDEKAVPSSSLFLCGVKGSHFHEILQELFMLEHLLIVEQYLQSLGENYQFTCTHKTVALPSFSLPFFSRGRSEDSHDKDPYEDHQISLSSSASPPRGVNSKKDEGEEEEKKKKQMKGKEEDEERDLQGQLPYDQAYDGGKNTKTSSSSSFLSWLIPRMREEVYDARALLVSTVRRHAGILISSISSPLISPLTRLLIQLPKDMEEETSKTSACISSSSLSRDLQHTSRKKKKRREEETKKKDTKKDQDRKQRGRKDEEEDKDDREEWSGEKERERERMEKGAKERKIRNDLPLCFKDDSLRLSFTEYFFYLKRDLPQILLTLLLLLDAPAAASISDSLALSSTRQGDKKEERMTLAGGEEEQGHEKDEEEIYTRMIESIRFILCPILNAILHPYRQMSAVLFSYLDFSEDEARHSLRWISEEELRLAIVYMAVYKVAPVALRVYRQQTEVGEDLSLSTT</sequence>
<feature type="domain" description="Conserved oligomeric Golgi complex subunit 3 C-terminal" evidence="2">
    <location>
        <begin position="8"/>
        <end position="147"/>
    </location>
</feature>
<dbReference type="AlphaFoldDB" id="A0A2C6KLX3"/>
<evidence type="ECO:0000259" key="2">
    <source>
        <dbReference type="Pfam" id="PF20671"/>
    </source>
</evidence>
<feature type="compositionally biased region" description="Basic and acidic residues" evidence="1">
    <location>
        <begin position="399"/>
        <end position="414"/>
    </location>
</feature>
<evidence type="ECO:0000313" key="4">
    <source>
        <dbReference type="Proteomes" id="UP000221165"/>
    </source>
</evidence>
<dbReference type="PANTHER" id="PTHR48176">
    <property type="entry name" value="DDRGK DOMAIN-CONTAINING PROTEIN 1"/>
    <property type="match status" value="1"/>
</dbReference>
<feature type="compositionally biased region" description="Low complexity" evidence="1">
    <location>
        <begin position="173"/>
        <end position="224"/>
    </location>
</feature>
<feature type="region of interest" description="Disordered" evidence="1">
    <location>
        <begin position="536"/>
        <end position="612"/>
    </location>
</feature>
<evidence type="ECO:0000256" key="1">
    <source>
        <dbReference type="SAM" id="MobiDB-lite"/>
    </source>
</evidence>
<gene>
    <name evidence="3" type="ORF">CSUI_008048</name>
</gene>
<feature type="compositionally biased region" description="Basic and acidic residues" evidence="1">
    <location>
        <begin position="593"/>
        <end position="612"/>
    </location>
</feature>
<comment type="caution">
    <text evidence="3">The sequence shown here is derived from an EMBL/GenBank/DDBJ whole genome shotgun (WGS) entry which is preliminary data.</text>
</comment>
<dbReference type="VEuPathDB" id="ToxoDB:CSUI_008048"/>
<dbReference type="InterPro" id="IPR050899">
    <property type="entry name" value="DDRGK_domain-containing"/>
</dbReference>
<accession>A0A2C6KLX3</accession>
<feature type="compositionally biased region" description="Basic and acidic residues" evidence="1">
    <location>
        <begin position="70"/>
        <end position="88"/>
    </location>
</feature>
<organism evidence="3 4">
    <name type="scientific">Cystoisospora suis</name>
    <dbReference type="NCBI Taxonomy" id="483139"/>
    <lineage>
        <taxon>Eukaryota</taxon>
        <taxon>Sar</taxon>
        <taxon>Alveolata</taxon>
        <taxon>Apicomplexa</taxon>
        <taxon>Conoidasida</taxon>
        <taxon>Coccidia</taxon>
        <taxon>Eucoccidiorida</taxon>
        <taxon>Eimeriorina</taxon>
        <taxon>Sarcocystidae</taxon>
        <taxon>Cystoisospora</taxon>
    </lineage>
</organism>
<feature type="compositionally biased region" description="Low complexity" evidence="1">
    <location>
        <begin position="538"/>
        <end position="549"/>
    </location>
</feature>
<dbReference type="InterPro" id="IPR048685">
    <property type="entry name" value="COG3_C"/>
</dbReference>
<feature type="compositionally biased region" description="Basic and acidic residues" evidence="1">
    <location>
        <begin position="429"/>
        <end position="448"/>
    </location>
</feature>